<organism evidence="2 3">
    <name type="scientific">Arcicella lustrica</name>
    <dbReference type="NCBI Taxonomy" id="2984196"/>
    <lineage>
        <taxon>Bacteria</taxon>
        <taxon>Pseudomonadati</taxon>
        <taxon>Bacteroidota</taxon>
        <taxon>Cytophagia</taxon>
        <taxon>Cytophagales</taxon>
        <taxon>Flectobacillaceae</taxon>
        <taxon>Arcicella</taxon>
    </lineage>
</organism>
<dbReference type="Proteomes" id="UP001302222">
    <property type="component" value="Unassembled WGS sequence"/>
</dbReference>
<evidence type="ECO:0000313" key="2">
    <source>
        <dbReference type="EMBL" id="MEA5429120.1"/>
    </source>
</evidence>
<proteinExistence type="predicted"/>
<dbReference type="RefSeq" id="WP_323689244.1">
    <property type="nucleotide sequence ID" value="NZ_JAYGIM010000018.1"/>
</dbReference>
<dbReference type="EMBL" id="JAYGIM010000018">
    <property type="protein sequence ID" value="MEA5429120.1"/>
    <property type="molecule type" value="Genomic_DNA"/>
</dbReference>
<sequence length="744" mass="83527">MKKIVFAFTFLISCINILAQERNYIPNLIPPSPNAASIGKFGNIPLNFSSGLPTINIPLYSLLEGGISVPVSLTYNYSGFRPSEEISPVGRGWSLQTGGVITRVIKGGIEDEWVGSPGGGYLVSGSKLAYAMSAETGIWNCNANTNSQCIAFGDIGEKWDGEPDIFHFSFGDISGKFFFGADGQIHIVSERKLKIEYLSTSYFYGYYTYNGKTKVITHWQITSEDGTKYKFGFINNNDGKALNVEYSLTRKAGYEEEIINSWYLYEIESPKKEKVTFSYANDFIEPALKNITKVRLTLSCWESYMAGQGGNNFTDIMYMDENSNSTPFSSYFPGSRSTENVITEINGTNFKVKFNYIEKEEIISNYLIYGGKTTYKLLKSVDLYTKTLSPELVKSFKLIQNQENRKAFLDTLKEVNSANILEKAHTFEYYGTIPDINGLTRKTDFWNYYNASSNTSFNPNTANREPSLEPTKIGALKKIIYPTGGSSTFVYELNDFSYVRENLYTASDNVNTHLRTIGGLRIKSITDETTGSIVTKSYTYRDFDNSSLSSGVVSEVMIPYAYKIPVQVSCSNFTGAGTSFFESIVTKILTFGIAQANCPPNNTVYYSIYKSEPFYSMASTPVYYKNVIESLSNDSKTYYTFTSHLDFPDFLGVSYGLSNNSVGAYSTREFARSLPKNIKYYSGTKLISETTNQYILDDKYKTPVMNIEPVFTRSSGETYVRAKGLNVYSGFLKKVSEKKVIYDQ</sequence>
<keyword evidence="1" id="KW-0732">Signal</keyword>
<protein>
    <recommendedName>
        <fullName evidence="4">YD repeat-containing protein</fullName>
    </recommendedName>
</protein>
<keyword evidence="3" id="KW-1185">Reference proteome</keyword>
<accession>A0ABU5SPC4</accession>
<comment type="caution">
    <text evidence="2">The sequence shown here is derived from an EMBL/GenBank/DDBJ whole genome shotgun (WGS) entry which is preliminary data.</text>
</comment>
<feature type="chain" id="PRO_5045293127" description="YD repeat-containing protein" evidence="1">
    <location>
        <begin position="20"/>
        <end position="744"/>
    </location>
</feature>
<reference evidence="2 3" key="1">
    <citation type="submission" date="2023-12" db="EMBL/GenBank/DDBJ databases">
        <title>Novel species of the genus Arcicella isolated from rivers.</title>
        <authorList>
            <person name="Lu H."/>
        </authorList>
    </citation>
    <scope>NUCLEOTIDE SEQUENCE [LARGE SCALE GENOMIC DNA]</scope>
    <source>
        <strain evidence="2 3">DC25W</strain>
    </source>
</reference>
<feature type="signal peptide" evidence="1">
    <location>
        <begin position="1"/>
        <end position="19"/>
    </location>
</feature>
<evidence type="ECO:0000313" key="3">
    <source>
        <dbReference type="Proteomes" id="UP001302222"/>
    </source>
</evidence>
<evidence type="ECO:0008006" key="4">
    <source>
        <dbReference type="Google" id="ProtNLM"/>
    </source>
</evidence>
<gene>
    <name evidence="2" type="ORF">VB798_21195</name>
</gene>
<evidence type="ECO:0000256" key="1">
    <source>
        <dbReference type="SAM" id="SignalP"/>
    </source>
</evidence>
<name>A0ABU5SPC4_9BACT</name>